<evidence type="ECO:0000256" key="2">
    <source>
        <dbReference type="ARBA" id="ARBA00022603"/>
    </source>
</evidence>
<gene>
    <name evidence="11" type="ORF">SAMN04487946_105116</name>
</gene>
<feature type="region of interest" description="Disordered" evidence="9">
    <location>
        <begin position="188"/>
        <end position="215"/>
    </location>
</feature>
<dbReference type="Gene3D" id="3.40.50.150">
    <property type="entry name" value="Vaccinia Virus protein VP39"/>
    <property type="match status" value="1"/>
</dbReference>
<dbReference type="GO" id="GO:0008170">
    <property type="term" value="F:N-methyltransferase activity"/>
    <property type="evidence" value="ECO:0007669"/>
    <property type="project" value="InterPro"/>
</dbReference>
<dbReference type="STRING" id="660517.SAMN04487946_105116"/>
<evidence type="ECO:0000256" key="8">
    <source>
        <dbReference type="RuleBase" id="RU362026"/>
    </source>
</evidence>
<evidence type="ECO:0000256" key="3">
    <source>
        <dbReference type="ARBA" id="ARBA00022679"/>
    </source>
</evidence>
<dbReference type="GO" id="GO:0032259">
    <property type="term" value="P:methylation"/>
    <property type="evidence" value="ECO:0007669"/>
    <property type="project" value="UniProtKB-KW"/>
</dbReference>
<keyword evidence="4 8" id="KW-0949">S-adenosyl-L-methionine</keyword>
<evidence type="ECO:0000313" key="11">
    <source>
        <dbReference type="EMBL" id="SDY01464.1"/>
    </source>
</evidence>
<feature type="domain" description="DNA methylase N-4/N-6" evidence="10">
    <location>
        <begin position="9"/>
        <end position="270"/>
    </location>
</feature>
<sequence>MTAIEDDAVDLVVTSPPYPMIELWDEQFAAQSEASAAALESGDGDAAFEAMHGVLDSVWREVSRVLCSGGIAAVVVGDATRTIDDRFRVYPNHARVTEAFVSLGFDPLPDVLWRKPANGAAKFMGSGMVPPNAYVTLEHEYVLLFRNGEDSRSFEPGASRRYESAYFWEERNCWFSDIWTGVRGTRQDRLHGDRDGSGSDARAASPDGEGDSLNRDQSAAYPFEIPYRLICMYSLYGDTVLDPFLGIGTTTLAAMVAGRNSVGYELDPAILADLDGRVDDVPARTERVVTDRLDAHRAFVEQRQAAGDEFAYEAANYDFPVRTRQERAIQFRVVDEFTRTDGDYRVTYEPK</sequence>
<keyword evidence="2 8" id="KW-0489">Methyltransferase</keyword>
<evidence type="ECO:0000256" key="9">
    <source>
        <dbReference type="SAM" id="MobiDB-lite"/>
    </source>
</evidence>
<evidence type="ECO:0000256" key="1">
    <source>
        <dbReference type="ARBA" id="ARBA00010203"/>
    </source>
</evidence>
<evidence type="ECO:0000256" key="6">
    <source>
        <dbReference type="ARBA" id="ARBA00023125"/>
    </source>
</evidence>
<dbReference type="GO" id="GO:0003677">
    <property type="term" value="F:DNA binding"/>
    <property type="evidence" value="ECO:0007669"/>
    <property type="project" value="UniProtKB-KW"/>
</dbReference>
<evidence type="ECO:0000256" key="4">
    <source>
        <dbReference type="ARBA" id="ARBA00022691"/>
    </source>
</evidence>
<proteinExistence type="inferred from homology"/>
<keyword evidence="5 8" id="KW-0680">Restriction system</keyword>
<feature type="compositionally biased region" description="Basic and acidic residues" evidence="9">
    <location>
        <begin position="188"/>
        <end position="197"/>
    </location>
</feature>
<dbReference type="AlphaFoldDB" id="A0A1H3GG41"/>
<reference evidence="12" key="1">
    <citation type="submission" date="2016-10" db="EMBL/GenBank/DDBJ databases">
        <authorList>
            <person name="Varghese N."/>
            <person name="Submissions S."/>
        </authorList>
    </citation>
    <scope>NUCLEOTIDE SEQUENCE [LARGE SCALE GENOMIC DNA]</scope>
    <source>
        <strain evidence="12">CGMCC 1.10118</strain>
    </source>
</reference>
<evidence type="ECO:0000256" key="5">
    <source>
        <dbReference type="ARBA" id="ARBA00022747"/>
    </source>
</evidence>
<evidence type="ECO:0000313" key="12">
    <source>
        <dbReference type="Proteomes" id="UP000199170"/>
    </source>
</evidence>
<keyword evidence="12" id="KW-1185">Reference proteome</keyword>
<evidence type="ECO:0000259" key="10">
    <source>
        <dbReference type="Pfam" id="PF01555"/>
    </source>
</evidence>
<dbReference type="InterPro" id="IPR001091">
    <property type="entry name" value="RM_Methyltransferase"/>
</dbReference>
<organism evidence="11 12">
    <name type="scientific">Halobellus clavatus</name>
    <dbReference type="NCBI Taxonomy" id="660517"/>
    <lineage>
        <taxon>Archaea</taxon>
        <taxon>Methanobacteriati</taxon>
        <taxon>Methanobacteriota</taxon>
        <taxon>Stenosarchaea group</taxon>
        <taxon>Halobacteria</taxon>
        <taxon>Halobacteriales</taxon>
        <taxon>Haloferacaceae</taxon>
        <taxon>Halobellus</taxon>
    </lineage>
</organism>
<dbReference type="EC" id="2.1.1.113" evidence="8"/>
<comment type="similarity">
    <text evidence="1">Belongs to the N(4)/N(6)-methyltransferase family. N(4) subfamily.</text>
</comment>
<dbReference type="Proteomes" id="UP000199170">
    <property type="component" value="Unassembled WGS sequence"/>
</dbReference>
<protein>
    <recommendedName>
        <fullName evidence="8">Type II methyltransferase</fullName>
        <ecNumber evidence="8">2.1.1.113</ecNumber>
    </recommendedName>
    <alternativeName>
        <fullName evidence="8">N-4 cytosine-specific methyltransferase</fullName>
    </alternativeName>
</protein>
<dbReference type="InterPro" id="IPR002941">
    <property type="entry name" value="DNA_methylase_N4/N6"/>
</dbReference>
<dbReference type="EMBL" id="FNPB01000005">
    <property type="protein sequence ID" value="SDY01464.1"/>
    <property type="molecule type" value="Genomic_DNA"/>
</dbReference>
<dbReference type="GO" id="GO:0009307">
    <property type="term" value="P:DNA restriction-modification system"/>
    <property type="evidence" value="ECO:0007669"/>
    <property type="project" value="UniProtKB-KW"/>
</dbReference>
<comment type="catalytic activity">
    <reaction evidence="7 8">
        <text>a 2'-deoxycytidine in DNA + S-adenosyl-L-methionine = an N(4)-methyl-2'-deoxycytidine in DNA + S-adenosyl-L-homocysteine + H(+)</text>
        <dbReference type="Rhea" id="RHEA:16857"/>
        <dbReference type="Rhea" id="RHEA-COMP:11369"/>
        <dbReference type="Rhea" id="RHEA-COMP:13674"/>
        <dbReference type="ChEBI" id="CHEBI:15378"/>
        <dbReference type="ChEBI" id="CHEBI:57856"/>
        <dbReference type="ChEBI" id="CHEBI:59789"/>
        <dbReference type="ChEBI" id="CHEBI:85452"/>
        <dbReference type="ChEBI" id="CHEBI:137933"/>
        <dbReference type="EC" id="2.1.1.113"/>
    </reaction>
</comment>
<dbReference type="OrthoDB" id="38200at2157"/>
<dbReference type="Pfam" id="PF01555">
    <property type="entry name" value="N6_N4_Mtase"/>
    <property type="match status" value="1"/>
</dbReference>
<dbReference type="GO" id="GO:0015667">
    <property type="term" value="F:site-specific DNA-methyltransferase (cytosine-N4-specific) activity"/>
    <property type="evidence" value="ECO:0007669"/>
    <property type="project" value="UniProtKB-EC"/>
</dbReference>
<dbReference type="InterPro" id="IPR017985">
    <property type="entry name" value="MeTrfase_CN4_CS"/>
</dbReference>
<evidence type="ECO:0000256" key="7">
    <source>
        <dbReference type="ARBA" id="ARBA00049120"/>
    </source>
</evidence>
<accession>A0A1H3GG41</accession>
<dbReference type="PROSITE" id="PS00093">
    <property type="entry name" value="N4_MTASE"/>
    <property type="match status" value="1"/>
</dbReference>
<name>A0A1H3GG41_9EURY</name>
<dbReference type="InterPro" id="IPR029063">
    <property type="entry name" value="SAM-dependent_MTases_sf"/>
</dbReference>
<keyword evidence="3" id="KW-0808">Transferase</keyword>
<dbReference type="SUPFAM" id="SSF53335">
    <property type="entry name" value="S-adenosyl-L-methionine-dependent methyltransferases"/>
    <property type="match status" value="1"/>
</dbReference>
<dbReference type="PRINTS" id="PR00508">
    <property type="entry name" value="S21N4MTFRASE"/>
</dbReference>
<keyword evidence="6" id="KW-0238">DNA-binding</keyword>